<dbReference type="RefSeq" id="WP_143374212.1">
    <property type="nucleotide sequence ID" value="NZ_VJVZ01000010.1"/>
</dbReference>
<dbReference type="OrthoDB" id="948713at2"/>
<dbReference type="EMBL" id="VJVZ01000010">
    <property type="protein sequence ID" value="TRW22997.1"/>
    <property type="molecule type" value="Genomic_DNA"/>
</dbReference>
<protein>
    <submittedName>
        <fullName evidence="1">Uncharacterized protein</fullName>
    </submittedName>
</protein>
<evidence type="ECO:0000313" key="2">
    <source>
        <dbReference type="Proteomes" id="UP000320643"/>
    </source>
</evidence>
<keyword evidence="2" id="KW-1185">Reference proteome</keyword>
<sequence length="166" mass="19104">MKQLDITLHTNRDFIISYKGQELGRQHYPKWSSSKAVINIGADEYILEPRGFWQTKHEVMQNGNVVLQMQIKWSGGTQMNKPKEPHHYYIFNLRGFFKSGYVLTNYKGEELLEIKADFSIKKFSTSYLTTCNDSFGETDFEKLLIMLSVSCYRQGQQTAAAAGAIQ</sequence>
<accession>A0A552UXR3</accession>
<evidence type="ECO:0000313" key="1">
    <source>
        <dbReference type="EMBL" id="TRW22997.1"/>
    </source>
</evidence>
<reference evidence="1 2" key="1">
    <citation type="submission" date="2019-07" db="EMBL/GenBank/DDBJ databases">
        <title>Flavobacterium sp. nov., isolated from glacier ice.</title>
        <authorList>
            <person name="Liu Q."/>
            <person name="Xin Y.-H."/>
        </authorList>
    </citation>
    <scope>NUCLEOTIDE SEQUENCE [LARGE SCALE GENOMIC DNA]</scope>
    <source>
        <strain evidence="1 2">ZT4R6</strain>
    </source>
</reference>
<name>A0A552UXR3_9FLAO</name>
<organism evidence="1 2">
    <name type="scientific">Flavobacterium zepuense</name>
    <dbReference type="NCBI Taxonomy" id="2593302"/>
    <lineage>
        <taxon>Bacteria</taxon>
        <taxon>Pseudomonadati</taxon>
        <taxon>Bacteroidota</taxon>
        <taxon>Flavobacteriia</taxon>
        <taxon>Flavobacteriales</taxon>
        <taxon>Flavobacteriaceae</taxon>
        <taxon>Flavobacterium</taxon>
    </lineage>
</organism>
<dbReference type="AlphaFoldDB" id="A0A552UXR3"/>
<dbReference type="Proteomes" id="UP000320643">
    <property type="component" value="Unassembled WGS sequence"/>
</dbReference>
<gene>
    <name evidence="1" type="ORF">FMM05_14970</name>
</gene>
<comment type="caution">
    <text evidence="1">The sequence shown here is derived from an EMBL/GenBank/DDBJ whole genome shotgun (WGS) entry which is preliminary data.</text>
</comment>
<proteinExistence type="predicted"/>